<feature type="domain" description="CBM20" evidence="7">
    <location>
        <begin position="559"/>
        <end position="666"/>
    </location>
</feature>
<evidence type="ECO:0000256" key="4">
    <source>
        <dbReference type="ARBA" id="ARBA00022729"/>
    </source>
</evidence>
<dbReference type="SUPFAM" id="SSF51445">
    <property type="entry name" value="(Trans)glycosidases"/>
    <property type="match status" value="1"/>
</dbReference>
<feature type="signal peptide" evidence="6">
    <location>
        <begin position="1"/>
        <end position="19"/>
    </location>
</feature>
<dbReference type="PROSITE" id="PS51257">
    <property type="entry name" value="PROKAR_LIPOPROTEIN"/>
    <property type="match status" value="1"/>
</dbReference>
<feature type="chain" id="PRO_5045505071" evidence="6">
    <location>
        <begin position="20"/>
        <end position="666"/>
    </location>
</feature>
<dbReference type="InterPro" id="IPR006047">
    <property type="entry name" value="GH13_cat_dom"/>
</dbReference>
<evidence type="ECO:0000259" key="7">
    <source>
        <dbReference type="PROSITE" id="PS51166"/>
    </source>
</evidence>
<gene>
    <name evidence="8" type="ORF">M8445_01265</name>
</gene>
<keyword evidence="3" id="KW-0479">Metal-binding</keyword>
<evidence type="ECO:0000256" key="1">
    <source>
        <dbReference type="ARBA" id="ARBA00001913"/>
    </source>
</evidence>
<proteinExistence type="inferred from homology"/>
<evidence type="ECO:0000256" key="6">
    <source>
        <dbReference type="SAM" id="SignalP"/>
    </source>
</evidence>
<dbReference type="PANTHER" id="PTHR10357">
    <property type="entry name" value="ALPHA-AMYLASE FAMILY MEMBER"/>
    <property type="match status" value="1"/>
</dbReference>
<dbReference type="Gene3D" id="2.60.40.10">
    <property type="entry name" value="Immunoglobulins"/>
    <property type="match status" value="1"/>
</dbReference>
<dbReference type="InterPro" id="IPR002044">
    <property type="entry name" value="CBM20"/>
</dbReference>
<dbReference type="Gene3D" id="2.60.40.1180">
    <property type="entry name" value="Golgi alpha-mannosidase II"/>
    <property type="match status" value="1"/>
</dbReference>
<keyword evidence="5" id="KW-0106">Calcium</keyword>
<keyword evidence="8" id="KW-0378">Hydrolase</keyword>
<dbReference type="EMBL" id="CP115165">
    <property type="protein sequence ID" value="WDA58877.1"/>
    <property type="molecule type" value="Genomic_DNA"/>
</dbReference>
<evidence type="ECO:0000256" key="2">
    <source>
        <dbReference type="ARBA" id="ARBA00008061"/>
    </source>
</evidence>
<dbReference type="GO" id="GO:0016787">
    <property type="term" value="F:hydrolase activity"/>
    <property type="evidence" value="ECO:0007669"/>
    <property type="project" value="UniProtKB-KW"/>
</dbReference>
<dbReference type="RefSeq" id="WP_273989120.1">
    <property type="nucleotide sequence ID" value="NZ_BAABQT010000001.1"/>
</dbReference>
<name>A0ABY7V120_9DEIO</name>
<dbReference type="InterPro" id="IPR013784">
    <property type="entry name" value="Carb-bd-like_fold"/>
</dbReference>
<protein>
    <submittedName>
        <fullName evidence="8">Alpha-amylase family glycosyl hydrolase</fullName>
    </submittedName>
</protein>
<accession>A0ABY7V120</accession>
<sequence length="666" mass="70227">MKRSTLPAVRTGIWGALSAALLLSACSQTPGPTQFSSAQPGTVSKVGAVQPQAISGTNIDAWRQQVIYLVMPDRFSNGNTSNDGLGQPNCLDTANPTKFHGGDLQGLRNKLGYIRDLGATAVWTTPVYKQVGIVNGTQCGYHGYWPDYTNPNDTAIEPRFGTSADLTGLISDLKAGGQKYMMDMVVNHAGYGARIVSQNPSWFHSNCTGDDIVCPLAGLPDFRQEDSAVATYLTNLSKTWVTNYAIDAIRMDTVKHAPNSYWQNSWVPGVLAARPGTFLLGEAFLSGSASQLKPFLDAGFDSTFNFPLRQALVDSVGKGGSLDRVAGSMQDTVGTLGLDRTLLQVNLLDNHDVPRFVNEPGSGVAETEIRARYGNALGLLMTLPGIPQLYYGNELGMYGANDPDNRRDMPAWAWTDTGRGAAQANFMAGGGTPKNTYDLTRKLTGIRKANAALWKGNYAELWRPNGGQNVYAFYRGSGTNRVVVVVNTSASAATVNLDLQGNTGISAADRSALSNGTVFNDLLAEGAPASATVTAGKLPVTIGAGRMGIYRAGATGTGGTGGTAVSVTFQVSASTFFGQDVYLVGDRPELGAWNTASALAMTPGGCVGSTCTWKTTVSLPPSVAAQFKFIKKPGDSGTSLTWEGGSNRAYTAPASGSATYNGGNWQ</sequence>
<dbReference type="Gene3D" id="3.20.20.80">
    <property type="entry name" value="Glycosidases"/>
    <property type="match status" value="1"/>
</dbReference>
<dbReference type="Pfam" id="PF00686">
    <property type="entry name" value="CBM_20"/>
    <property type="match status" value="1"/>
</dbReference>
<dbReference type="SUPFAM" id="SSF51011">
    <property type="entry name" value="Glycosyl hydrolase domain"/>
    <property type="match status" value="1"/>
</dbReference>
<dbReference type="PROSITE" id="PS51166">
    <property type="entry name" value="CBM20"/>
    <property type="match status" value="1"/>
</dbReference>
<evidence type="ECO:0000256" key="3">
    <source>
        <dbReference type="ARBA" id="ARBA00022723"/>
    </source>
</evidence>
<dbReference type="SUPFAM" id="SSF49452">
    <property type="entry name" value="Starch-binding domain-like"/>
    <property type="match status" value="1"/>
</dbReference>
<reference evidence="8 9" key="1">
    <citation type="submission" date="2022-12" db="EMBL/GenBank/DDBJ databases">
        <title>Genome Sequence of Deinococcus aquaticus Type Strain PB314.</title>
        <authorList>
            <person name="Albert C."/>
            <person name="Hill J."/>
            <person name="Boren L."/>
            <person name="Scholz-Ng S."/>
            <person name="Fatema N."/>
            <person name="Grosso R."/>
            <person name="Soboslay E."/>
            <person name="Tuohy J."/>
        </authorList>
    </citation>
    <scope>NUCLEOTIDE SEQUENCE [LARGE SCALE GENOMIC DNA]</scope>
    <source>
        <strain evidence="8 9">PB-314</strain>
    </source>
</reference>
<evidence type="ECO:0000256" key="5">
    <source>
        <dbReference type="ARBA" id="ARBA00022837"/>
    </source>
</evidence>
<keyword evidence="9" id="KW-1185">Reference proteome</keyword>
<dbReference type="PANTHER" id="PTHR10357:SF215">
    <property type="entry name" value="ALPHA-AMYLASE 1"/>
    <property type="match status" value="1"/>
</dbReference>
<evidence type="ECO:0000313" key="8">
    <source>
        <dbReference type="EMBL" id="WDA58877.1"/>
    </source>
</evidence>
<dbReference type="Pfam" id="PF00128">
    <property type="entry name" value="Alpha-amylase"/>
    <property type="match status" value="2"/>
</dbReference>
<dbReference type="SMART" id="SM00642">
    <property type="entry name" value="Aamy"/>
    <property type="match status" value="1"/>
</dbReference>
<dbReference type="InterPro" id="IPR013783">
    <property type="entry name" value="Ig-like_fold"/>
</dbReference>
<dbReference type="InterPro" id="IPR017853">
    <property type="entry name" value="GH"/>
</dbReference>
<dbReference type="InterPro" id="IPR013780">
    <property type="entry name" value="Glyco_hydro_b"/>
</dbReference>
<comment type="cofactor">
    <cofactor evidence="1">
        <name>Ca(2+)</name>
        <dbReference type="ChEBI" id="CHEBI:29108"/>
    </cofactor>
</comment>
<comment type="similarity">
    <text evidence="2">Belongs to the glycosyl hydrolase 13 family.</text>
</comment>
<dbReference type="Proteomes" id="UP001217044">
    <property type="component" value="Chromosome"/>
</dbReference>
<organism evidence="8 9">
    <name type="scientific">Deinococcus aquaticus</name>
    <dbReference type="NCBI Taxonomy" id="328692"/>
    <lineage>
        <taxon>Bacteria</taxon>
        <taxon>Thermotogati</taxon>
        <taxon>Deinococcota</taxon>
        <taxon>Deinococci</taxon>
        <taxon>Deinococcales</taxon>
        <taxon>Deinococcaceae</taxon>
        <taxon>Deinococcus</taxon>
    </lineage>
</organism>
<keyword evidence="4 6" id="KW-0732">Signal</keyword>
<dbReference type="SMART" id="SM01065">
    <property type="entry name" value="CBM_2"/>
    <property type="match status" value="1"/>
</dbReference>
<evidence type="ECO:0000313" key="9">
    <source>
        <dbReference type="Proteomes" id="UP001217044"/>
    </source>
</evidence>